<sequence length="201" mass="21351">MPNFAGLISIDPKRSIGPITAMVTLEELGTDNLQITEHPVELGANINDHAFKQPAEVVIRCGWSNSSLSGLVSGVRQAVATIFGDSAFGSDYVSGVYNQLLALQESRIPFDVSTGKRTYQNMLMRSLALTTDPRTEYALMCTVVCRQVIIVQAQATTLPPRDSQANPQATGEVANMGTKQTAQAFPAPGGWLPPDGSGGNG</sequence>
<organism evidence="3 4">
    <name type="scientific">Pseudomonas nitroreducens</name>
    <dbReference type="NCBI Taxonomy" id="46680"/>
    <lineage>
        <taxon>Bacteria</taxon>
        <taxon>Pseudomonadati</taxon>
        <taxon>Pseudomonadota</taxon>
        <taxon>Gammaproteobacteria</taxon>
        <taxon>Pseudomonadales</taxon>
        <taxon>Pseudomonadaceae</taxon>
        <taxon>Pseudomonas</taxon>
    </lineage>
</organism>
<protein>
    <recommendedName>
        <fullName evidence="2">Dit-like phage tail protein N-terminal domain-containing protein</fullName>
    </recommendedName>
</protein>
<dbReference type="Proteomes" id="UP000501063">
    <property type="component" value="Chromosome"/>
</dbReference>
<accession>A0A6G6IXV7</accession>
<feature type="region of interest" description="Disordered" evidence="1">
    <location>
        <begin position="182"/>
        <end position="201"/>
    </location>
</feature>
<feature type="domain" description="Dit-like phage tail protein N-terminal" evidence="2">
    <location>
        <begin position="23"/>
        <end position="159"/>
    </location>
</feature>
<dbReference type="KEGG" id="pnt:G5B91_17520"/>
<dbReference type="InterPro" id="IPR048494">
    <property type="entry name" value="Dit-like_N"/>
</dbReference>
<evidence type="ECO:0000259" key="2">
    <source>
        <dbReference type="Pfam" id="PF21821"/>
    </source>
</evidence>
<proteinExistence type="predicted"/>
<dbReference type="RefSeq" id="WP_024767342.1">
    <property type="nucleotide sequence ID" value="NZ_CP049140.1"/>
</dbReference>
<evidence type="ECO:0000313" key="4">
    <source>
        <dbReference type="Proteomes" id="UP000501063"/>
    </source>
</evidence>
<reference evidence="3 4" key="1">
    <citation type="submission" date="2020-02" db="EMBL/GenBank/DDBJ databases">
        <title>Integrative conjugative elements (ICEs) and plasmids drive adaptation of Pseudomonas nitroreducens strain HBP1 to wastewater environment.</title>
        <authorList>
            <person name="Sentchilo V."/>
            <person name="Carraro N."/>
            <person name="Bertelli C."/>
            <person name="van der Meer J.R."/>
        </authorList>
    </citation>
    <scope>NUCLEOTIDE SEQUENCE [LARGE SCALE GENOMIC DNA]</scope>
    <source>
        <strain evidence="3 4">HBP1</strain>
    </source>
</reference>
<evidence type="ECO:0000256" key="1">
    <source>
        <dbReference type="SAM" id="MobiDB-lite"/>
    </source>
</evidence>
<name>A0A6G6IXV7_PSENT</name>
<evidence type="ECO:0000313" key="3">
    <source>
        <dbReference type="EMBL" id="QIE87975.1"/>
    </source>
</evidence>
<gene>
    <name evidence="3" type="ORF">G5B91_17520</name>
</gene>
<dbReference type="EMBL" id="CP049140">
    <property type="protein sequence ID" value="QIE87975.1"/>
    <property type="molecule type" value="Genomic_DNA"/>
</dbReference>
<dbReference type="Pfam" id="PF21821">
    <property type="entry name" value="Dit_like"/>
    <property type="match status" value="1"/>
</dbReference>
<dbReference type="AlphaFoldDB" id="A0A6G6IXV7"/>